<dbReference type="PROSITE" id="PS01186">
    <property type="entry name" value="EGF_2"/>
    <property type="match status" value="1"/>
</dbReference>
<feature type="domain" description="EGF-like" evidence="8">
    <location>
        <begin position="152"/>
        <end position="191"/>
    </location>
</feature>
<evidence type="ECO:0000256" key="1">
    <source>
        <dbReference type="ARBA" id="ARBA00022536"/>
    </source>
</evidence>
<gene>
    <name evidence="9" type="ORF">CSUI_000673</name>
</gene>
<dbReference type="InterPro" id="IPR000742">
    <property type="entry name" value="EGF"/>
</dbReference>
<feature type="compositionally biased region" description="Gly residues" evidence="6">
    <location>
        <begin position="517"/>
        <end position="529"/>
    </location>
</feature>
<dbReference type="InterPro" id="IPR013032">
    <property type="entry name" value="EGF-like_CS"/>
</dbReference>
<keyword evidence="10" id="KW-1185">Reference proteome</keyword>
<feature type="domain" description="EGF-like" evidence="8">
    <location>
        <begin position="90"/>
        <end position="128"/>
    </location>
</feature>
<keyword evidence="7" id="KW-0472">Membrane</keyword>
<accession>A0A2C6LG26</accession>
<dbReference type="InterPro" id="IPR050751">
    <property type="entry name" value="ECM_structural_protein"/>
</dbReference>
<dbReference type="InterPro" id="IPR001881">
    <property type="entry name" value="EGF-like_Ca-bd_dom"/>
</dbReference>
<feature type="compositionally biased region" description="Low complexity" evidence="6">
    <location>
        <begin position="429"/>
        <end position="440"/>
    </location>
</feature>
<dbReference type="Gene3D" id="2.10.25.10">
    <property type="entry name" value="Laminin"/>
    <property type="match status" value="6"/>
</dbReference>
<dbReference type="AlphaFoldDB" id="A0A2C6LG26"/>
<dbReference type="PANTHER" id="PTHR24034:SF209">
    <property type="entry name" value="EGF-LIKE DOMAIN-CONTAINING PROTEIN"/>
    <property type="match status" value="1"/>
</dbReference>
<comment type="caution">
    <text evidence="9">The sequence shown here is derived from an EMBL/GenBank/DDBJ whole genome shotgun (WGS) entry which is preliminary data.</text>
</comment>
<dbReference type="InterPro" id="IPR026823">
    <property type="entry name" value="cEGF"/>
</dbReference>
<keyword evidence="3" id="KW-0677">Repeat</keyword>
<dbReference type="Proteomes" id="UP000221165">
    <property type="component" value="Unassembled WGS sequence"/>
</dbReference>
<feature type="compositionally biased region" description="Gly residues" evidence="6">
    <location>
        <begin position="441"/>
        <end position="461"/>
    </location>
</feature>
<dbReference type="RefSeq" id="XP_067927123.1">
    <property type="nucleotide sequence ID" value="XM_068060904.1"/>
</dbReference>
<dbReference type="PANTHER" id="PTHR24034">
    <property type="entry name" value="EGF-LIKE DOMAIN-CONTAINING PROTEIN"/>
    <property type="match status" value="1"/>
</dbReference>
<evidence type="ECO:0000259" key="8">
    <source>
        <dbReference type="PROSITE" id="PS50026"/>
    </source>
</evidence>
<feature type="compositionally biased region" description="Basic and acidic residues" evidence="6">
    <location>
        <begin position="534"/>
        <end position="543"/>
    </location>
</feature>
<dbReference type="SMART" id="SM00179">
    <property type="entry name" value="EGF_CA"/>
    <property type="match status" value="5"/>
</dbReference>
<dbReference type="GO" id="GO:0005509">
    <property type="term" value="F:calcium ion binding"/>
    <property type="evidence" value="ECO:0007669"/>
    <property type="project" value="InterPro"/>
</dbReference>
<reference evidence="9 10" key="1">
    <citation type="journal article" date="2017" name="Int. J. Parasitol.">
        <title>The genome of the protozoan parasite Cystoisospora suis and a reverse vaccinology approach to identify vaccine candidates.</title>
        <authorList>
            <person name="Palmieri N."/>
            <person name="Shrestha A."/>
            <person name="Ruttkowski B."/>
            <person name="Beck T."/>
            <person name="Vogl C."/>
            <person name="Tomley F."/>
            <person name="Blake D.P."/>
            <person name="Joachim A."/>
        </authorList>
    </citation>
    <scope>NUCLEOTIDE SEQUENCE [LARGE SCALE GENOMIC DNA]</scope>
    <source>
        <strain evidence="9 10">Wien I</strain>
    </source>
</reference>
<feature type="transmembrane region" description="Helical" evidence="7">
    <location>
        <begin position="547"/>
        <end position="570"/>
    </location>
</feature>
<feature type="compositionally biased region" description="Pro residues" evidence="6">
    <location>
        <begin position="418"/>
        <end position="428"/>
    </location>
</feature>
<sequence length="611" mass="60030">MVTFKYLSVVFAFSIGVSVSRLYDFVLSSGASRVSPQSDNEVDHCRGHTCGGGEAGSCRQEGDGYSCSCNEGFEVTVADDSDSSVSASSSSDECDANPCGGQEAGTCIASRSGYACSCAPGYVLSGSGGHLTCTKADGGSSSGPPGSGDGSPSSPCAGNPCGSPKAGTCIPSEQSGYACSCNAGYTLSMADGGMACVVDVAEEIPGGRSPCDGNPCGSPDAGACIPSGQSGYACSCNSGYVLSSGVGPMSCVKDGGEEIPGVPSPCEGNPCGSPEAGTCQPSGQSVYTCSCNPGYELSPDSRTCVQAGSDACASNPCGPKSAGVCSGAPGGYSCNCSSHHVVTVKSGGVTCVPDRTYNPCDNNGCGKPEAVDKCIRVGFSGKICMCKPRVGEVQFDPSGDVVCTVVDLHPESEESPGEQPPSVLPPRPGDSGASDGSDSYPGGGSVGGGEYPSEGGSGAPGAGVPSSPGGSGPTYPDGSIPTYPDGSSPTYPDGSSPTYPDGSSPTYPDGSIPTYPGGSGSTGGGGSGSGTPSNEEKEKEEKGGVPIAAIAGGIVGGLALIAVAGGAYAWKQRSGRAVSGAQVEFEPGSSVEGDEREDVEVLVDVDSKAWE</sequence>
<dbReference type="PROSITE" id="PS50026">
    <property type="entry name" value="EGF_3"/>
    <property type="match status" value="4"/>
</dbReference>
<feature type="compositionally biased region" description="Low complexity" evidence="6">
    <location>
        <begin position="462"/>
        <end position="479"/>
    </location>
</feature>
<proteinExistence type="predicted"/>
<evidence type="ECO:0000256" key="2">
    <source>
        <dbReference type="ARBA" id="ARBA00022729"/>
    </source>
</evidence>
<keyword evidence="2" id="KW-0732">Signal</keyword>
<dbReference type="VEuPathDB" id="ToxoDB:CSUI_000673"/>
<dbReference type="SMART" id="SM00181">
    <property type="entry name" value="EGF"/>
    <property type="match status" value="6"/>
</dbReference>
<dbReference type="Pfam" id="PF12661">
    <property type="entry name" value="hEGF"/>
    <property type="match status" value="2"/>
</dbReference>
<evidence type="ECO:0000256" key="3">
    <source>
        <dbReference type="ARBA" id="ARBA00022737"/>
    </source>
</evidence>
<keyword evidence="7" id="KW-1133">Transmembrane helix</keyword>
<keyword evidence="7" id="KW-0812">Transmembrane</keyword>
<feature type="region of interest" description="Disordered" evidence="6">
    <location>
        <begin position="410"/>
        <end position="544"/>
    </location>
</feature>
<comment type="caution">
    <text evidence="5">Lacks conserved residue(s) required for the propagation of feature annotation.</text>
</comment>
<dbReference type="OrthoDB" id="5953235at2759"/>
<keyword evidence="1 5" id="KW-0245">EGF-like domain</keyword>
<dbReference type="Pfam" id="PF12662">
    <property type="entry name" value="cEGF"/>
    <property type="match status" value="1"/>
</dbReference>
<dbReference type="GeneID" id="94424115"/>
<dbReference type="SUPFAM" id="SSF57196">
    <property type="entry name" value="EGF/Laminin"/>
    <property type="match status" value="3"/>
</dbReference>
<evidence type="ECO:0000256" key="5">
    <source>
        <dbReference type="PROSITE-ProRule" id="PRU00076"/>
    </source>
</evidence>
<feature type="domain" description="EGF-like" evidence="8">
    <location>
        <begin position="41"/>
        <end position="79"/>
    </location>
</feature>
<feature type="compositionally biased region" description="Polar residues" evidence="6">
    <location>
        <begin position="485"/>
        <end position="506"/>
    </location>
</feature>
<protein>
    <submittedName>
        <fullName evidence="9">Microneme protein mic6</fullName>
    </submittedName>
</protein>
<name>A0A2C6LG26_9APIC</name>
<evidence type="ECO:0000256" key="6">
    <source>
        <dbReference type="SAM" id="MobiDB-lite"/>
    </source>
</evidence>
<keyword evidence="4 5" id="KW-1015">Disulfide bond</keyword>
<evidence type="ECO:0000313" key="10">
    <source>
        <dbReference type="Proteomes" id="UP000221165"/>
    </source>
</evidence>
<evidence type="ECO:0000256" key="4">
    <source>
        <dbReference type="ARBA" id="ARBA00023157"/>
    </source>
</evidence>
<dbReference type="EMBL" id="MIGC01000262">
    <property type="protein sequence ID" value="PHJ25476.1"/>
    <property type="molecule type" value="Genomic_DNA"/>
</dbReference>
<feature type="disulfide bond" evidence="5">
    <location>
        <begin position="50"/>
        <end position="67"/>
    </location>
</feature>
<organism evidence="9 10">
    <name type="scientific">Cystoisospora suis</name>
    <dbReference type="NCBI Taxonomy" id="483139"/>
    <lineage>
        <taxon>Eukaryota</taxon>
        <taxon>Sar</taxon>
        <taxon>Alveolata</taxon>
        <taxon>Apicomplexa</taxon>
        <taxon>Conoidasida</taxon>
        <taxon>Coccidia</taxon>
        <taxon>Eucoccidiorida</taxon>
        <taxon>Eimeriorina</taxon>
        <taxon>Sarcocystidae</taxon>
        <taxon>Cystoisospora</taxon>
    </lineage>
</organism>
<feature type="disulfide bond" evidence="5">
    <location>
        <begin position="99"/>
        <end position="116"/>
    </location>
</feature>
<evidence type="ECO:0000313" key="9">
    <source>
        <dbReference type="EMBL" id="PHJ25476.1"/>
    </source>
</evidence>
<evidence type="ECO:0000256" key="7">
    <source>
        <dbReference type="SAM" id="Phobius"/>
    </source>
</evidence>
<feature type="domain" description="EGF-like" evidence="8">
    <location>
        <begin position="262"/>
        <end position="305"/>
    </location>
</feature>